<reference evidence="1" key="1">
    <citation type="submission" date="2019-12" db="EMBL/GenBank/DDBJ databases">
        <title>Genome sequencing and annotation of Brassica cretica.</title>
        <authorList>
            <person name="Studholme D.J."/>
            <person name="Sarris P.F."/>
        </authorList>
    </citation>
    <scope>NUCLEOTIDE SEQUENCE</scope>
    <source>
        <strain evidence="1">PFS-001/15</strain>
        <tissue evidence="1">Leaf</tissue>
    </source>
</reference>
<evidence type="ECO:0000313" key="1">
    <source>
        <dbReference type="EMBL" id="KAF2559875.1"/>
    </source>
</evidence>
<proteinExistence type="predicted"/>
<accession>A0A8S9HN32</accession>
<name>A0A8S9HN32_BRACR</name>
<dbReference type="EMBL" id="QGKW02001940">
    <property type="protein sequence ID" value="KAF2559875.1"/>
    <property type="molecule type" value="Genomic_DNA"/>
</dbReference>
<gene>
    <name evidence="1" type="ORF">F2Q68_00014915</name>
</gene>
<protein>
    <submittedName>
        <fullName evidence="1">Uncharacterized protein</fullName>
    </submittedName>
</protein>
<organism evidence="1 2">
    <name type="scientific">Brassica cretica</name>
    <name type="common">Mustard</name>
    <dbReference type="NCBI Taxonomy" id="69181"/>
    <lineage>
        <taxon>Eukaryota</taxon>
        <taxon>Viridiplantae</taxon>
        <taxon>Streptophyta</taxon>
        <taxon>Embryophyta</taxon>
        <taxon>Tracheophyta</taxon>
        <taxon>Spermatophyta</taxon>
        <taxon>Magnoliopsida</taxon>
        <taxon>eudicotyledons</taxon>
        <taxon>Gunneridae</taxon>
        <taxon>Pentapetalae</taxon>
        <taxon>rosids</taxon>
        <taxon>malvids</taxon>
        <taxon>Brassicales</taxon>
        <taxon>Brassicaceae</taxon>
        <taxon>Brassiceae</taxon>
        <taxon>Brassica</taxon>
    </lineage>
</organism>
<evidence type="ECO:0000313" key="2">
    <source>
        <dbReference type="Proteomes" id="UP000712281"/>
    </source>
</evidence>
<sequence length="85" mass="9897">MTATKMFFITCFSSFTLSKVFPDLRDFERRLRRLSEDFSEAFLESLLMHFMLEDFPRSLQEVFRSLLTKSSGSLPKSSAQSGTKR</sequence>
<comment type="caution">
    <text evidence="1">The sequence shown here is derived from an EMBL/GenBank/DDBJ whole genome shotgun (WGS) entry which is preliminary data.</text>
</comment>
<dbReference type="Proteomes" id="UP000712281">
    <property type="component" value="Unassembled WGS sequence"/>
</dbReference>
<dbReference type="AlphaFoldDB" id="A0A8S9HN32"/>